<organism evidence="3 4">
    <name type="scientific">Kurthia populi</name>
    <dbReference type="NCBI Taxonomy" id="1562132"/>
    <lineage>
        <taxon>Bacteria</taxon>
        <taxon>Bacillati</taxon>
        <taxon>Bacillota</taxon>
        <taxon>Bacilli</taxon>
        <taxon>Bacillales</taxon>
        <taxon>Caryophanaceae</taxon>
        <taxon>Kurthia</taxon>
    </lineage>
</organism>
<dbReference type="PANTHER" id="PTHR41287:SF1">
    <property type="entry name" value="PROTEIN YMFN"/>
    <property type="match status" value="1"/>
</dbReference>
<keyword evidence="3" id="KW-0378">Hydrolase</keyword>
<evidence type="ECO:0000259" key="2">
    <source>
        <dbReference type="Pfam" id="PF20441"/>
    </source>
</evidence>
<feature type="domain" description="Terminase large subunit-like endonuclease" evidence="2">
    <location>
        <begin position="248"/>
        <end position="539"/>
    </location>
</feature>
<keyword evidence="4" id="KW-1185">Reference proteome</keyword>
<dbReference type="Proteomes" id="UP001597568">
    <property type="component" value="Unassembled WGS sequence"/>
</dbReference>
<dbReference type="InterPro" id="IPR027417">
    <property type="entry name" value="P-loop_NTPase"/>
</dbReference>
<dbReference type="InterPro" id="IPR046461">
    <property type="entry name" value="TerL_ATPase"/>
</dbReference>
<dbReference type="RefSeq" id="WP_380148525.1">
    <property type="nucleotide sequence ID" value="NZ_JBHUOR010000130.1"/>
</dbReference>
<dbReference type="Pfam" id="PF20441">
    <property type="entry name" value="TerL_nuclease"/>
    <property type="match status" value="1"/>
</dbReference>
<dbReference type="Pfam" id="PF03354">
    <property type="entry name" value="TerL_ATPase"/>
    <property type="match status" value="1"/>
</dbReference>
<reference evidence="4" key="1">
    <citation type="journal article" date="2019" name="Int. J. Syst. Evol. Microbiol.">
        <title>The Global Catalogue of Microorganisms (GCM) 10K type strain sequencing project: providing services to taxonomists for standard genome sequencing and annotation.</title>
        <authorList>
            <consortium name="The Broad Institute Genomics Platform"/>
            <consortium name="The Broad Institute Genome Sequencing Center for Infectious Disease"/>
            <person name="Wu L."/>
            <person name="Ma J."/>
        </authorList>
    </citation>
    <scope>NUCLEOTIDE SEQUENCE [LARGE SCALE GENOMIC DNA]</scope>
    <source>
        <strain evidence="4">KCTC 33522</strain>
    </source>
</reference>
<gene>
    <name evidence="3" type="ORF">ACFSY7_15420</name>
</gene>
<keyword evidence="3" id="KW-0255">Endonuclease</keyword>
<dbReference type="EMBL" id="JBHUOR010000130">
    <property type="protein sequence ID" value="MFD2869882.1"/>
    <property type="molecule type" value="Genomic_DNA"/>
</dbReference>
<feature type="domain" description="Terminase large subunit-like ATPase" evidence="1">
    <location>
        <begin position="86"/>
        <end position="232"/>
    </location>
</feature>
<evidence type="ECO:0000313" key="3">
    <source>
        <dbReference type="EMBL" id="MFD2869882.1"/>
    </source>
</evidence>
<dbReference type="PANTHER" id="PTHR41287">
    <property type="match status" value="1"/>
</dbReference>
<accession>A0ABW5Y488</accession>
<comment type="caution">
    <text evidence="3">The sequence shown here is derived from an EMBL/GenBank/DDBJ whole genome shotgun (WGS) entry which is preliminary data.</text>
</comment>
<proteinExistence type="predicted"/>
<evidence type="ECO:0000313" key="4">
    <source>
        <dbReference type="Proteomes" id="UP001597568"/>
    </source>
</evidence>
<keyword evidence="3" id="KW-0540">Nuclease</keyword>
<dbReference type="InterPro" id="IPR005021">
    <property type="entry name" value="Terminase_largesu-like"/>
</dbReference>
<name>A0ABW5Y488_9BACL</name>
<dbReference type="GO" id="GO:0004519">
    <property type="term" value="F:endonuclease activity"/>
    <property type="evidence" value="ECO:0007669"/>
    <property type="project" value="UniProtKB-KW"/>
</dbReference>
<dbReference type="Gene3D" id="3.40.50.300">
    <property type="entry name" value="P-loop containing nucleotide triphosphate hydrolases"/>
    <property type="match status" value="1"/>
</dbReference>
<dbReference type="InterPro" id="IPR046462">
    <property type="entry name" value="TerL_nuclease"/>
</dbReference>
<sequence>MIVNKHVANYIQLYHDGKIKLNKERIMLINYLEKYVFSRDDIYFDDEMIENAIRFTEKWYFKLTDTDKFLYAFVFLFFKENGRVFYRKSLWLVARGFGKNGKISALCNFLISPLHGIDEYNISLVANSEEQARTSFDECYNAIGRGGALSKMFKRTKTQIVSNKTYAILKYRTSNGETKDGLRDGAVVFDEIHQYESNKDVAVHISGLGKKKNPREFYIGTDGYVRDGFLDGMKELSLKVLKGEARVNAIFPFICKIDNEDEVNNANAWEKANPMLCQPRNDYANELYATIYEEYENLQDDPSTYEEFITKRMNLPKVDLEKSVAKEEEIQATNRPLPEYKGKEVIGCIDFASIRDFTACGLLYRNNEDYCFDTHSFVRKEFVDKFYGYSMKPDESKKEKFAPIRDWEQQGLLTVLDEPTIDVKKVVGWFVKQREHCYIKKIIADNFRMELLRSEFEANGFEVEVIRNPRAIHSLLAPRIETAFANHHIVFGNNPLMRWYTRNVLVKTDGKGNKTYEKKEPIRRKTDGFQCFVHGMYRADEVLTIDISSELDALSALNF</sequence>
<evidence type="ECO:0000259" key="1">
    <source>
        <dbReference type="Pfam" id="PF03354"/>
    </source>
</evidence>
<protein>
    <submittedName>
        <fullName evidence="3">Terminase TerL endonuclease subunit</fullName>
    </submittedName>
</protein>